<proteinExistence type="predicted"/>
<sequence>MTYEVFSIKDQSITKNNVYLIMDKKTRHTAIVDTGGTMKQIRDIVLEKELVLTMVLITHTHPDHIRNVNEIADQYNCNVYVSEKEVQYYQYQCNNLQTFQDMEALTLGETTITCVVTPGHTKGSTCFLLSDSFFTGDTIFIEGCGICNTPGGSANDMYQSVTKVKHLVEDSVLVYPGHTYKNYPGKSMQFVKDNNIYFCMEEEEHFVSFRMRRNQNGLMDFI</sequence>
<dbReference type="EMBL" id="FOYZ01000006">
    <property type="protein sequence ID" value="SFR80029.1"/>
    <property type="molecule type" value="Genomic_DNA"/>
</dbReference>
<dbReference type="InterPro" id="IPR036866">
    <property type="entry name" value="RibonucZ/Hydroxyglut_hydro"/>
</dbReference>
<gene>
    <name evidence="6" type="ORF">SAMN05661086_01750</name>
</gene>
<dbReference type="AlphaFoldDB" id="A0A1I6JM53"/>
<dbReference type="GO" id="GO:0046872">
    <property type="term" value="F:metal ion binding"/>
    <property type="evidence" value="ECO:0007669"/>
    <property type="project" value="UniProtKB-KW"/>
</dbReference>
<keyword evidence="4" id="KW-0862">Zinc</keyword>
<dbReference type="InterPro" id="IPR051453">
    <property type="entry name" value="MBL_Glyoxalase_II"/>
</dbReference>
<name>A0A1I6JM53_9FIRM</name>
<dbReference type="Gene3D" id="3.60.15.10">
    <property type="entry name" value="Ribonuclease Z/Hydroxyacylglutathione hydrolase-like"/>
    <property type="match status" value="1"/>
</dbReference>
<dbReference type="SMART" id="SM00849">
    <property type="entry name" value="Lactamase_B"/>
    <property type="match status" value="1"/>
</dbReference>
<evidence type="ECO:0000256" key="4">
    <source>
        <dbReference type="ARBA" id="ARBA00022833"/>
    </source>
</evidence>
<dbReference type="CDD" id="cd16275">
    <property type="entry name" value="BaeB-like_MBL-fold"/>
    <property type="match status" value="1"/>
</dbReference>
<dbReference type="STRING" id="37658.SAMN05661086_01750"/>
<evidence type="ECO:0000256" key="3">
    <source>
        <dbReference type="ARBA" id="ARBA00022801"/>
    </source>
</evidence>
<evidence type="ECO:0000313" key="6">
    <source>
        <dbReference type="EMBL" id="SFR80029.1"/>
    </source>
</evidence>
<keyword evidence="3" id="KW-0378">Hydrolase</keyword>
<evidence type="ECO:0000256" key="2">
    <source>
        <dbReference type="ARBA" id="ARBA00022723"/>
    </source>
</evidence>
<dbReference type="RefSeq" id="WP_092560307.1">
    <property type="nucleotide sequence ID" value="NZ_FOYZ01000006.1"/>
</dbReference>
<dbReference type="OrthoDB" id="9802248at2"/>
<dbReference type="GO" id="GO:0016787">
    <property type="term" value="F:hydrolase activity"/>
    <property type="evidence" value="ECO:0007669"/>
    <property type="project" value="UniProtKB-KW"/>
</dbReference>
<protein>
    <submittedName>
        <fullName evidence="6">Glyoxylase, beta-lactamase superfamily II</fullName>
    </submittedName>
</protein>
<dbReference type="Proteomes" id="UP000199659">
    <property type="component" value="Unassembled WGS sequence"/>
</dbReference>
<reference evidence="6 7" key="1">
    <citation type="submission" date="2016-10" db="EMBL/GenBank/DDBJ databases">
        <authorList>
            <person name="de Groot N.N."/>
        </authorList>
    </citation>
    <scope>NUCLEOTIDE SEQUENCE [LARGE SCALE GENOMIC DNA]</scope>
    <source>
        <strain evidence="6 7">743A</strain>
    </source>
</reference>
<evidence type="ECO:0000313" key="7">
    <source>
        <dbReference type="Proteomes" id="UP000199659"/>
    </source>
</evidence>
<evidence type="ECO:0000259" key="5">
    <source>
        <dbReference type="SMART" id="SM00849"/>
    </source>
</evidence>
<accession>A0A1I6JM53</accession>
<dbReference type="InterPro" id="IPR001279">
    <property type="entry name" value="Metallo-B-lactamas"/>
</dbReference>
<keyword evidence="7" id="KW-1185">Reference proteome</keyword>
<comment type="cofactor">
    <cofactor evidence="1">
        <name>Zn(2+)</name>
        <dbReference type="ChEBI" id="CHEBI:29105"/>
    </cofactor>
</comment>
<dbReference type="PANTHER" id="PTHR46233:SF3">
    <property type="entry name" value="HYDROXYACYLGLUTATHIONE HYDROLASE GLOC"/>
    <property type="match status" value="1"/>
</dbReference>
<feature type="domain" description="Metallo-beta-lactamase" evidence="5">
    <location>
        <begin position="15"/>
        <end position="178"/>
    </location>
</feature>
<organism evidence="6 7">
    <name type="scientific">Anaeromicropila populeti</name>
    <dbReference type="NCBI Taxonomy" id="37658"/>
    <lineage>
        <taxon>Bacteria</taxon>
        <taxon>Bacillati</taxon>
        <taxon>Bacillota</taxon>
        <taxon>Clostridia</taxon>
        <taxon>Lachnospirales</taxon>
        <taxon>Lachnospiraceae</taxon>
        <taxon>Anaeromicropila</taxon>
    </lineage>
</organism>
<dbReference type="PANTHER" id="PTHR46233">
    <property type="entry name" value="HYDROXYACYLGLUTATHIONE HYDROLASE GLOC"/>
    <property type="match status" value="1"/>
</dbReference>
<evidence type="ECO:0000256" key="1">
    <source>
        <dbReference type="ARBA" id="ARBA00001947"/>
    </source>
</evidence>
<dbReference type="SUPFAM" id="SSF56281">
    <property type="entry name" value="Metallo-hydrolase/oxidoreductase"/>
    <property type="match status" value="1"/>
</dbReference>
<keyword evidence="2" id="KW-0479">Metal-binding</keyword>
<dbReference type="Pfam" id="PF00753">
    <property type="entry name" value="Lactamase_B"/>
    <property type="match status" value="1"/>
</dbReference>